<organism evidence="1 2">
    <name type="scientific">Dactylosporangium matsuzakiense</name>
    <dbReference type="NCBI Taxonomy" id="53360"/>
    <lineage>
        <taxon>Bacteria</taxon>
        <taxon>Bacillati</taxon>
        <taxon>Actinomycetota</taxon>
        <taxon>Actinomycetes</taxon>
        <taxon>Micromonosporales</taxon>
        <taxon>Micromonosporaceae</taxon>
        <taxon>Dactylosporangium</taxon>
    </lineage>
</organism>
<dbReference type="RefSeq" id="WP_261961223.1">
    <property type="nucleotide sequence ID" value="NZ_BAAAXA010000001.1"/>
</dbReference>
<comment type="caution">
    <text evidence="1">The sequence shown here is derived from an EMBL/GenBank/DDBJ whole genome shotgun (WGS) entry which is preliminary data.</text>
</comment>
<reference evidence="1" key="1">
    <citation type="journal article" date="2014" name="Int. J. Syst. Evol. Microbiol.">
        <title>Complete genome sequence of Corynebacterium casei LMG S-19264T (=DSM 44701T), isolated from a smear-ripened cheese.</title>
        <authorList>
            <consortium name="US DOE Joint Genome Institute (JGI-PGF)"/>
            <person name="Walter F."/>
            <person name="Albersmeier A."/>
            <person name="Kalinowski J."/>
            <person name="Ruckert C."/>
        </authorList>
    </citation>
    <scope>NUCLEOTIDE SEQUENCE</scope>
    <source>
        <strain evidence="1">VKM Ac-1321</strain>
    </source>
</reference>
<sequence>MRIGARLDTAASGESNAELPALAEAGLTSYATDLERTMCLLRAVALGVLYRDFFACAFDDGPTGEWRDGIGSDLIGPHPLTDSFTLGQLAERQGVG</sequence>
<keyword evidence="2" id="KW-1185">Reference proteome</keyword>
<name>A0A9W6KS99_9ACTN</name>
<evidence type="ECO:0000313" key="2">
    <source>
        <dbReference type="Proteomes" id="UP001143480"/>
    </source>
</evidence>
<gene>
    <name evidence="1" type="ORF">GCM10017581_080670</name>
</gene>
<reference evidence="1" key="2">
    <citation type="submission" date="2023-01" db="EMBL/GenBank/DDBJ databases">
        <authorList>
            <person name="Sun Q."/>
            <person name="Evtushenko L."/>
        </authorList>
    </citation>
    <scope>NUCLEOTIDE SEQUENCE</scope>
    <source>
        <strain evidence="1">VKM Ac-1321</strain>
    </source>
</reference>
<protein>
    <submittedName>
        <fullName evidence="1">Uncharacterized protein</fullName>
    </submittedName>
</protein>
<evidence type="ECO:0000313" key="1">
    <source>
        <dbReference type="EMBL" id="GLL06318.1"/>
    </source>
</evidence>
<dbReference type="Proteomes" id="UP001143480">
    <property type="component" value="Unassembled WGS sequence"/>
</dbReference>
<dbReference type="EMBL" id="BSFP01000071">
    <property type="protein sequence ID" value="GLL06318.1"/>
    <property type="molecule type" value="Genomic_DNA"/>
</dbReference>
<dbReference type="AlphaFoldDB" id="A0A9W6KS99"/>
<proteinExistence type="predicted"/>
<accession>A0A9W6KS99</accession>